<evidence type="ECO:0000256" key="3">
    <source>
        <dbReference type="ARBA" id="ARBA00023125"/>
    </source>
</evidence>
<dbReference type="Gene3D" id="3.40.190.10">
    <property type="entry name" value="Periplasmic binding protein-like II"/>
    <property type="match status" value="2"/>
</dbReference>
<dbReference type="SUPFAM" id="SSF53850">
    <property type="entry name" value="Periplasmic binding protein-like II"/>
    <property type="match status" value="1"/>
</dbReference>
<keyword evidence="5" id="KW-0804">Transcription</keyword>
<evidence type="ECO:0000313" key="7">
    <source>
        <dbReference type="EMBL" id="RZF22033.1"/>
    </source>
</evidence>
<dbReference type="Pfam" id="PF03466">
    <property type="entry name" value="LysR_substrate"/>
    <property type="match status" value="1"/>
</dbReference>
<dbReference type="SUPFAM" id="SSF46785">
    <property type="entry name" value="Winged helix' DNA-binding domain"/>
    <property type="match status" value="1"/>
</dbReference>
<dbReference type="EMBL" id="QDKL01000002">
    <property type="protein sequence ID" value="RZF22033.1"/>
    <property type="molecule type" value="Genomic_DNA"/>
</dbReference>
<keyword evidence="8" id="KW-1185">Reference proteome</keyword>
<sequence>MTITQLEYVLAVDKHRHFRKASEECHVSQPTLSMQIQKLEDSLGFVIFDRSKNPIVPTIEGEIFITQARVVTREFKKLKDIASDPIVGIEGEFKLGVIPTLAPYLVPLFLSRFMKEFPKVDLIIEERTTEEIIDKLDRDELDAGLLVTPLHNNQIIERVLFYEPLYGFISKDHELYHKTQLDFSDLDKDGLWLLQEGHCLRGQVLNLCKKVKGFQHFESGSLETIKNLVAKDSGYTIIPHLDVQDITGARKKMVRPFKQPVPTREVSIAYSRIFYKEKVIDAIEETILKLIPKELKSYKNTDVEIVPID</sequence>
<dbReference type="InterPro" id="IPR000847">
    <property type="entry name" value="LysR_HTH_N"/>
</dbReference>
<evidence type="ECO:0000256" key="2">
    <source>
        <dbReference type="ARBA" id="ARBA00023015"/>
    </source>
</evidence>
<dbReference type="RefSeq" id="WP_115362013.1">
    <property type="nucleotide sequence ID" value="NZ_QDKL01000002.1"/>
</dbReference>
<dbReference type="PANTHER" id="PTHR30346:SF26">
    <property type="entry name" value="HYDROGEN PEROXIDE-INDUCIBLE GENES ACTIVATOR"/>
    <property type="match status" value="1"/>
</dbReference>
<dbReference type="Proteomes" id="UP000443582">
    <property type="component" value="Unassembled WGS sequence"/>
</dbReference>
<evidence type="ECO:0000256" key="5">
    <source>
        <dbReference type="ARBA" id="ARBA00023163"/>
    </source>
</evidence>
<feature type="domain" description="HTH lysR-type" evidence="6">
    <location>
        <begin position="1"/>
        <end position="58"/>
    </location>
</feature>
<dbReference type="PANTHER" id="PTHR30346">
    <property type="entry name" value="TRANSCRIPTIONAL DUAL REGULATOR HCAR-RELATED"/>
    <property type="match status" value="1"/>
</dbReference>
<reference evidence="8" key="1">
    <citation type="journal article" date="2019" name="Int. J. Syst. Evol. Microbiol.">
        <title>Halobacteriovorax valvorus sp. nov., a novel prokaryotic predator isolated from coastal seawater of China.</title>
        <authorList>
            <person name="Chen M.-X."/>
        </authorList>
    </citation>
    <scope>NUCLEOTIDE SEQUENCE [LARGE SCALE GENOMIC DNA]</scope>
    <source>
        <strain evidence="8">BL9</strain>
    </source>
</reference>
<keyword evidence="4" id="KW-0010">Activator</keyword>
<organism evidence="7 8">
    <name type="scientific">Halobacteriovorax vibrionivorans</name>
    <dbReference type="NCBI Taxonomy" id="2152716"/>
    <lineage>
        <taxon>Bacteria</taxon>
        <taxon>Pseudomonadati</taxon>
        <taxon>Bdellovibrionota</taxon>
        <taxon>Bacteriovoracia</taxon>
        <taxon>Bacteriovoracales</taxon>
        <taxon>Halobacteriovoraceae</taxon>
        <taxon>Halobacteriovorax</taxon>
    </lineage>
</organism>
<protein>
    <submittedName>
        <fullName evidence="7">LysR family transcriptional regulator</fullName>
    </submittedName>
</protein>
<dbReference type="InterPro" id="IPR036388">
    <property type="entry name" value="WH-like_DNA-bd_sf"/>
</dbReference>
<keyword evidence="3" id="KW-0238">DNA-binding</keyword>
<dbReference type="InterPro" id="IPR036390">
    <property type="entry name" value="WH_DNA-bd_sf"/>
</dbReference>
<dbReference type="PRINTS" id="PR00039">
    <property type="entry name" value="HTHLYSR"/>
</dbReference>
<evidence type="ECO:0000256" key="1">
    <source>
        <dbReference type="ARBA" id="ARBA00009437"/>
    </source>
</evidence>
<comment type="similarity">
    <text evidence="1">Belongs to the LysR transcriptional regulatory family.</text>
</comment>
<gene>
    <name evidence="7" type="ORF">DAY19_10140</name>
</gene>
<comment type="caution">
    <text evidence="7">The sequence shown here is derived from an EMBL/GenBank/DDBJ whole genome shotgun (WGS) entry which is preliminary data.</text>
</comment>
<dbReference type="CDD" id="cd08411">
    <property type="entry name" value="PBP2_OxyR"/>
    <property type="match status" value="1"/>
</dbReference>
<dbReference type="Pfam" id="PF00126">
    <property type="entry name" value="HTH_1"/>
    <property type="match status" value="1"/>
</dbReference>
<dbReference type="Gene3D" id="1.10.10.10">
    <property type="entry name" value="Winged helix-like DNA-binding domain superfamily/Winged helix DNA-binding domain"/>
    <property type="match status" value="1"/>
</dbReference>
<accession>A0ABY0IGG1</accession>
<evidence type="ECO:0000259" key="6">
    <source>
        <dbReference type="PROSITE" id="PS50931"/>
    </source>
</evidence>
<evidence type="ECO:0000313" key="8">
    <source>
        <dbReference type="Proteomes" id="UP000443582"/>
    </source>
</evidence>
<name>A0ABY0IGG1_9BACT</name>
<proteinExistence type="inferred from homology"/>
<keyword evidence="2" id="KW-0805">Transcription regulation</keyword>
<dbReference type="InterPro" id="IPR005119">
    <property type="entry name" value="LysR_subst-bd"/>
</dbReference>
<evidence type="ECO:0000256" key="4">
    <source>
        <dbReference type="ARBA" id="ARBA00023159"/>
    </source>
</evidence>
<dbReference type="PROSITE" id="PS50931">
    <property type="entry name" value="HTH_LYSR"/>
    <property type="match status" value="1"/>
</dbReference>